<name>A0AA36ER50_LACSI</name>
<dbReference type="PANTHER" id="PTHR46992">
    <property type="entry name" value="GYF DOMAIN-CONTAINING PROTEIN"/>
    <property type="match status" value="1"/>
</dbReference>
<dbReference type="PANTHER" id="PTHR46992:SF1">
    <property type="entry name" value="GYF DOMAIN-CONTAINING PROTEIN"/>
    <property type="match status" value="1"/>
</dbReference>
<dbReference type="EMBL" id="OX465085">
    <property type="protein sequence ID" value="CAI9302635.1"/>
    <property type="molecule type" value="Genomic_DNA"/>
</dbReference>
<gene>
    <name evidence="1" type="ORF">LSALG_LOCUS41116</name>
</gene>
<evidence type="ECO:0000313" key="1">
    <source>
        <dbReference type="EMBL" id="CAI9302635.1"/>
    </source>
</evidence>
<protein>
    <submittedName>
        <fullName evidence="1">Uncharacterized protein</fullName>
    </submittedName>
</protein>
<accession>A0AA36ER50</accession>
<keyword evidence="2" id="KW-1185">Reference proteome</keyword>
<evidence type="ECO:0000313" key="2">
    <source>
        <dbReference type="Proteomes" id="UP001177003"/>
    </source>
</evidence>
<dbReference type="Proteomes" id="UP001177003">
    <property type="component" value="Chromosome 9"/>
</dbReference>
<organism evidence="1 2">
    <name type="scientific">Lactuca saligna</name>
    <name type="common">Willowleaf lettuce</name>
    <dbReference type="NCBI Taxonomy" id="75948"/>
    <lineage>
        <taxon>Eukaryota</taxon>
        <taxon>Viridiplantae</taxon>
        <taxon>Streptophyta</taxon>
        <taxon>Embryophyta</taxon>
        <taxon>Tracheophyta</taxon>
        <taxon>Spermatophyta</taxon>
        <taxon>Magnoliopsida</taxon>
        <taxon>eudicotyledons</taxon>
        <taxon>Gunneridae</taxon>
        <taxon>Pentapetalae</taxon>
        <taxon>asterids</taxon>
        <taxon>campanulids</taxon>
        <taxon>Asterales</taxon>
        <taxon>Asteraceae</taxon>
        <taxon>Cichorioideae</taxon>
        <taxon>Cichorieae</taxon>
        <taxon>Lactucinae</taxon>
        <taxon>Lactuca</taxon>
    </lineage>
</organism>
<sequence length="211" mass="23952">MVQHMLDYVLEKSSPLTGTPQGKKKKKVWGCYRKIRFRGTEATFSWDIKPDNFLMSLGRRANQEVGKLRKRECIICTLSFITSRATPYLLVRVKDTPDEAPFMELGHVMPHLIPRHDYTTNNDLSPNLDKSSDGFLGNLDASVSVPAPVSEMGFLSTSDNPHWQLPEFNGLSGKHAQVRICEHEGSLKHLYYEGQSFHDESHILFPSAYSI</sequence>
<proteinExistence type="predicted"/>
<dbReference type="AlphaFoldDB" id="A0AA36ER50"/>
<reference evidence="1" key="1">
    <citation type="submission" date="2023-04" db="EMBL/GenBank/DDBJ databases">
        <authorList>
            <person name="Vijverberg K."/>
            <person name="Xiong W."/>
            <person name="Schranz E."/>
        </authorList>
    </citation>
    <scope>NUCLEOTIDE SEQUENCE</scope>
</reference>